<evidence type="ECO:0000256" key="1">
    <source>
        <dbReference type="ARBA" id="ARBA00022691"/>
    </source>
</evidence>
<dbReference type="PROSITE" id="PS01318">
    <property type="entry name" value="TSAA_1"/>
    <property type="match status" value="1"/>
</dbReference>
<proteinExistence type="inferred from homology"/>
<organism evidence="4 5">
    <name type="scientific">Shewanella gelidii</name>
    <dbReference type="NCBI Taxonomy" id="1642821"/>
    <lineage>
        <taxon>Bacteria</taxon>
        <taxon>Pseudomonadati</taxon>
        <taxon>Pseudomonadota</taxon>
        <taxon>Gammaproteobacteria</taxon>
        <taxon>Alteromonadales</taxon>
        <taxon>Shewanellaceae</taxon>
        <taxon>Shewanella</taxon>
    </lineage>
</organism>
<dbReference type="NCBIfam" id="TIGR00104">
    <property type="entry name" value="tRNA_TsaA"/>
    <property type="match status" value="1"/>
</dbReference>
<keyword evidence="5" id="KW-1185">Reference proteome</keyword>
<dbReference type="PANTHER" id="PTHR12818:SF0">
    <property type="entry name" value="TRNA (ADENINE(37)-N6)-METHYLTRANSFERASE"/>
    <property type="match status" value="1"/>
</dbReference>
<dbReference type="Proteomes" id="UP000613743">
    <property type="component" value="Unassembled WGS sequence"/>
</dbReference>
<accession>A0A917N7D8</accession>
<feature type="domain" description="TsaA-like" evidence="3">
    <location>
        <begin position="13"/>
        <end position="153"/>
    </location>
</feature>
<protein>
    <submittedName>
        <fullName evidence="4">tRNA (N6-threonylcarbamoyladenosine(37)-N6)-methyltransferase TrmO</fullName>
    </submittedName>
</protein>
<reference evidence="4" key="2">
    <citation type="submission" date="2020-09" db="EMBL/GenBank/DDBJ databases">
        <authorList>
            <person name="Sun Q."/>
            <person name="Ohkuma M."/>
        </authorList>
    </citation>
    <scope>NUCLEOTIDE SEQUENCE</scope>
    <source>
        <strain evidence="4">JCM 30804</strain>
    </source>
</reference>
<dbReference type="GO" id="GO:0089715">
    <property type="term" value="F:tRNA (L-threonylcarbamoyladenosine(37)-C2) methyltransferase activity"/>
    <property type="evidence" value="ECO:0007669"/>
    <property type="project" value="TreeGrafter"/>
</dbReference>
<evidence type="ECO:0000313" key="4">
    <source>
        <dbReference type="EMBL" id="GGI74338.1"/>
    </source>
</evidence>
<comment type="similarity">
    <text evidence="2">Belongs to the tRNA methyltransferase O family.</text>
</comment>
<evidence type="ECO:0000259" key="3">
    <source>
        <dbReference type="PROSITE" id="PS51668"/>
    </source>
</evidence>
<dbReference type="Gene3D" id="2.40.30.70">
    <property type="entry name" value="YaeB-like"/>
    <property type="match status" value="1"/>
</dbReference>
<gene>
    <name evidence="4" type="primary">yaeB</name>
    <name evidence="4" type="ORF">GCM10009332_09800</name>
</gene>
<dbReference type="Pfam" id="PF18389">
    <property type="entry name" value="TrmO_C"/>
    <property type="match status" value="1"/>
</dbReference>
<dbReference type="Gene3D" id="3.30.2310.10">
    <property type="entry name" value="YaeB-like"/>
    <property type="match status" value="1"/>
</dbReference>
<evidence type="ECO:0000256" key="2">
    <source>
        <dbReference type="ARBA" id="ARBA00033753"/>
    </source>
</evidence>
<dbReference type="PROSITE" id="PS51668">
    <property type="entry name" value="TSAA_2"/>
    <property type="match status" value="1"/>
</dbReference>
<dbReference type="FunFam" id="2.40.30.70:FF:000001">
    <property type="entry name" value="tRNA (N6-threonylcarbamoyladenosine(37)-N6)-methyltransferase TrmO"/>
    <property type="match status" value="1"/>
</dbReference>
<dbReference type="InterPro" id="IPR023368">
    <property type="entry name" value="UPF0066_cons_site"/>
</dbReference>
<dbReference type="EMBL" id="BMPZ01000002">
    <property type="protein sequence ID" value="GGI74338.1"/>
    <property type="molecule type" value="Genomic_DNA"/>
</dbReference>
<evidence type="ECO:0000313" key="5">
    <source>
        <dbReference type="Proteomes" id="UP000613743"/>
    </source>
</evidence>
<sequence>MVNSVSADFSATIQAVGYCYTPYKQKFGIPRQPGLVNARGFIKLAGALNDPDSVRGIEQYSHLWILFSFHQNLEQGWKTTVRPPRLGGNEKLGVFATRATFRPNGIGQSVVRLHAVNNENGQVTLEISGMDLLDETPIIDIKPYIPFSDAIEGAQGGMAQQAPELMRVNFTELARNQLAQIAQQAPNQALEPLILGVLSQDPRPAYKKKADDPKMYQVALYDFDVFWKVINNQIHVIEVKEGMLAKSRHPKVR</sequence>
<keyword evidence="1" id="KW-0949">S-adenosyl-L-methionine</keyword>
<dbReference type="InterPro" id="IPR041369">
    <property type="entry name" value="TrmO_C"/>
</dbReference>
<dbReference type="PANTHER" id="PTHR12818">
    <property type="entry name" value="TRNA (ADENINE(37)-N6)-METHYLTRANSFERASE"/>
    <property type="match status" value="1"/>
</dbReference>
<comment type="caution">
    <text evidence="4">The sequence shown here is derived from an EMBL/GenBank/DDBJ whole genome shotgun (WGS) entry which is preliminary data.</text>
</comment>
<dbReference type="CDD" id="cd09281">
    <property type="entry name" value="UPF0066"/>
    <property type="match status" value="1"/>
</dbReference>
<dbReference type="InterPro" id="IPR036414">
    <property type="entry name" value="YaeB_N_sf"/>
</dbReference>
<dbReference type="InterPro" id="IPR040372">
    <property type="entry name" value="YaeB-like"/>
</dbReference>
<name>A0A917N7D8_9GAMM</name>
<dbReference type="AlphaFoldDB" id="A0A917N7D8"/>
<dbReference type="InterPro" id="IPR036413">
    <property type="entry name" value="YaeB-like_sf"/>
</dbReference>
<dbReference type="InterPro" id="IPR023370">
    <property type="entry name" value="TrmO-like_N"/>
</dbReference>
<dbReference type="RefSeq" id="WP_188918465.1">
    <property type="nucleotide sequence ID" value="NZ_BMPZ01000002.1"/>
</dbReference>
<dbReference type="SUPFAM" id="SSF118196">
    <property type="entry name" value="YaeB-like"/>
    <property type="match status" value="1"/>
</dbReference>
<reference evidence="4" key="1">
    <citation type="journal article" date="2014" name="Int. J. Syst. Evol. Microbiol.">
        <title>Complete genome sequence of Corynebacterium casei LMG S-19264T (=DSM 44701T), isolated from a smear-ripened cheese.</title>
        <authorList>
            <consortium name="US DOE Joint Genome Institute (JGI-PGF)"/>
            <person name="Walter F."/>
            <person name="Albersmeier A."/>
            <person name="Kalinowski J."/>
            <person name="Ruckert C."/>
        </authorList>
    </citation>
    <scope>NUCLEOTIDE SEQUENCE</scope>
    <source>
        <strain evidence="4">JCM 30804</strain>
    </source>
</reference>
<dbReference type="Pfam" id="PF01980">
    <property type="entry name" value="TrmO_N"/>
    <property type="match status" value="1"/>
</dbReference>